<keyword evidence="5" id="KW-1185">Reference proteome</keyword>
<feature type="domain" description="Transposase Tc1-like" evidence="2">
    <location>
        <begin position="68"/>
        <end position="135"/>
    </location>
</feature>
<sequence length="343" mass="39266">MTRIQHDTPKKNRLVGVIQAGKTIAQAAELIDMPLGTAKGVWARFRKTGSTKNRPRSGRPSKVSDSLRRQVVRLAQKDRKMPFREIGNLVEPQLSATTVGDHLAQENYHRRVARKVVLLKKTQKVKRLAWARTHRGQDWEKVIWSDESYVYIGDPKGRVWVTRRPEEEWEEDCLIPTFKQSSIRVMVWGCIMKGKKGPLVVLEYPGGKGGGMNAKRYQEQVLGGKLVEFYQEMDSERQNIAFQQDGAPSHTAKTTLKWLKDHNIKVFPHPPSSPDLNPIEDVWRELKKHVRARAHPPTSLTELIAAVKEAWDQITVEDIDKYINRMDDIVADVLKAKGSHTKY</sequence>
<gene>
    <name evidence="4" type="ORF">D9758_010627</name>
</gene>
<dbReference type="InterPro" id="IPR052338">
    <property type="entry name" value="Transposase_5"/>
</dbReference>
<dbReference type="InterPro" id="IPR036397">
    <property type="entry name" value="RNaseH_sf"/>
</dbReference>
<dbReference type="InterPro" id="IPR009057">
    <property type="entry name" value="Homeodomain-like_sf"/>
</dbReference>
<dbReference type="GO" id="GO:0003677">
    <property type="term" value="F:DNA binding"/>
    <property type="evidence" value="ECO:0007669"/>
    <property type="project" value="InterPro"/>
</dbReference>
<dbReference type="GO" id="GO:0015074">
    <property type="term" value="P:DNA integration"/>
    <property type="evidence" value="ECO:0007669"/>
    <property type="project" value="InterPro"/>
</dbReference>
<dbReference type="InterPro" id="IPR038717">
    <property type="entry name" value="Tc1-like_DDE_dom"/>
</dbReference>
<dbReference type="OrthoDB" id="2431447at2759"/>
<dbReference type="AlphaFoldDB" id="A0A8H5D6S5"/>
<dbReference type="EMBL" id="JAACJM010000061">
    <property type="protein sequence ID" value="KAF5353783.1"/>
    <property type="molecule type" value="Genomic_DNA"/>
</dbReference>
<dbReference type="PANTHER" id="PTHR23022">
    <property type="entry name" value="TRANSPOSABLE ELEMENT-RELATED"/>
    <property type="match status" value="1"/>
</dbReference>
<dbReference type="Pfam" id="PF13358">
    <property type="entry name" value="DDE_3"/>
    <property type="match status" value="1"/>
</dbReference>
<name>A0A8H5D6S5_9AGAR</name>
<proteinExistence type="predicted"/>
<evidence type="ECO:0000259" key="3">
    <source>
        <dbReference type="Pfam" id="PF13358"/>
    </source>
</evidence>
<accession>A0A8H5D6S5</accession>
<dbReference type="InterPro" id="IPR002492">
    <property type="entry name" value="Transposase_Tc1-like"/>
</dbReference>
<evidence type="ECO:0000313" key="4">
    <source>
        <dbReference type="EMBL" id="KAF5353783.1"/>
    </source>
</evidence>
<evidence type="ECO:0000259" key="2">
    <source>
        <dbReference type="Pfam" id="PF01498"/>
    </source>
</evidence>
<dbReference type="Gene3D" id="3.30.420.10">
    <property type="entry name" value="Ribonuclease H-like superfamily/Ribonuclease H"/>
    <property type="match status" value="1"/>
</dbReference>
<dbReference type="Proteomes" id="UP000559256">
    <property type="component" value="Unassembled WGS sequence"/>
</dbReference>
<protein>
    <recommendedName>
        <fullName evidence="6">Transposase</fullName>
    </recommendedName>
</protein>
<evidence type="ECO:0000313" key="5">
    <source>
        <dbReference type="Proteomes" id="UP000559256"/>
    </source>
</evidence>
<feature type="domain" description="Tc1-like transposase DDE" evidence="3">
    <location>
        <begin position="232"/>
        <end position="294"/>
    </location>
</feature>
<feature type="compositionally biased region" description="Basic residues" evidence="1">
    <location>
        <begin position="46"/>
        <end position="59"/>
    </location>
</feature>
<evidence type="ECO:0000256" key="1">
    <source>
        <dbReference type="SAM" id="MobiDB-lite"/>
    </source>
</evidence>
<feature type="region of interest" description="Disordered" evidence="1">
    <location>
        <begin position="46"/>
        <end position="66"/>
    </location>
</feature>
<evidence type="ECO:0008006" key="6">
    <source>
        <dbReference type="Google" id="ProtNLM"/>
    </source>
</evidence>
<dbReference type="SUPFAM" id="SSF46689">
    <property type="entry name" value="Homeodomain-like"/>
    <property type="match status" value="1"/>
</dbReference>
<dbReference type="GO" id="GO:0006313">
    <property type="term" value="P:DNA transposition"/>
    <property type="evidence" value="ECO:0007669"/>
    <property type="project" value="InterPro"/>
</dbReference>
<dbReference type="Pfam" id="PF01498">
    <property type="entry name" value="HTH_Tnp_Tc3_2"/>
    <property type="match status" value="1"/>
</dbReference>
<dbReference type="PANTHER" id="PTHR23022:SF135">
    <property type="entry name" value="SI:DKEY-77F5.3"/>
    <property type="match status" value="1"/>
</dbReference>
<reference evidence="4 5" key="1">
    <citation type="journal article" date="2020" name="ISME J.">
        <title>Uncovering the hidden diversity of litter-decomposition mechanisms in mushroom-forming fungi.</title>
        <authorList>
            <person name="Floudas D."/>
            <person name="Bentzer J."/>
            <person name="Ahren D."/>
            <person name="Johansson T."/>
            <person name="Persson P."/>
            <person name="Tunlid A."/>
        </authorList>
    </citation>
    <scope>NUCLEOTIDE SEQUENCE [LARGE SCALE GENOMIC DNA]</scope>
    <source>
        <strain evidence="4 5">CBS 291.85</strain>
    </source>
</reference>
<comment type="caution">
    <text evidence="4">The sequence shown here is derived from an EMBL/GenBank/DDBJ whole genome shotgun (WGS) entry which is preliminary data.</text>
</comment>
<organism evidence="4 5">
    <name type="scientific">Tetrapyrgos nigripes</name>
    <dbReference type="NCBI Taxonomy" id="182062"/>
    <lineage>
        <taxon>Eukaryota</taxon>
        <taxon>Fungi</taxon>
        <taxon>Dikarya</taxon>
        <taxon>Basidiomycota</taxon>
        <taxon>Agaricomycotina</taxon>
        <taxon>Agaricomycetes</taxon>
        <taxon>Agaricomycetidae</taxon>
        <taxon>Agaricales</taxon>
        <taxon>Marasmiineae</taxon>
        <taxon>Marasmiaceae</taxon>
        <taxon>Tetrapyrgos</taxon>
    </lineage>
</organism>